<dbReference type="Pfam" id="PF01370">
    <property type="entry name" value="Epimerase"/>
    <property type="match status" value="1"/>
</dbReference>
<dbReference type="Gene3D" id="3.90.25.10">
    <property type="entry name" value="UDP-galactose 4-epimerase, domain 1"/>
    <property type="match status" value="1"/>
</dbReference>
<dbReference type="InterPro" id="IPR036291">
    <property type="entry name" value="NAD(P)-bd_dom_sf"/>
</dbReference>
<evidence type="ECO:0000259" key="2">
    <source>
        <dbReference type="Pfam" id="PF01370"/>
    </source>
</evidence>
<dbReference type="EMBL" id="UINC01024984">
    <property type="protein sequence ID" value="SVA99729.1"/>
    <property type="molecule type" value="Genomic_DNA"/>
</dbReference>
<organism evidence="3">
    <name type="scientific">marine metagenome</name>
    <dbReference type="NCBI Taxonomy" id="408172"/>
    <lineage>
        <taxon>unclassified sequences</taxon>
        <taxon>metagenomes</taxon>
        <taxon>ecological metagenomes</taxon>
    </lineage>
</organism>
<feature type="non-terminal residue" evidence="3">
    <location>
        <position position="1"/>
    </location>
</feature>
<protein>
    <recommendedName>
        <fullName evidence="2">NAD-dependent epimerase/dehydratase domain-containing protein</fullName>
    </recommendedName>
</protein>
<feature type="domain" description="NAD-dependent epimerase/dehydratase" evidence="2">
    <location>
        <begin position="1"/>
        <end position="234"/>
    </location>
</feature>
<evidence type="ECO:0000256" key="1">
    <source>
        <dbReference type="ARBA" id="ARBA00007637"/>
    </source>
</evidence>
<dbReference type="InterPro" id="IPR001509">
    <property type="entry name" value="Epimerase_deHydtase"/>
</dbReference>
<name>A0A382AE99_9ZZZZ</name>
<dbReference type="AlphaFoldDB" id="A0A382AE99"/>
<sequence length="266" mass="27766">FIGSTLVDRLLADGHDVVVLDDLSTGSEANLADSRSTAGDRLRLEVVDLREDRSIELIAGAGAEVVYHLAAQADVRASVDDPLADAEANVLGTVRVLEGARRAGTRKVVLASSGGTLYGDADPSLLPLDETTSHRPESPYGASKLAAGAYLRVYESLYGIRWTELALANVYGPRQDADGEAGVVAIFAGRLLAGEPCTVYGSGAQTRDFVYVDDVVDAFVAAAQRGDGRLFNIGTGVETSVDGLYRSMAALGGGPDEPVRAPARTG</sequence>
<comment type="similarity">
    <text evidence="1">Belongs to the NAD(P)-dependent epimerase/dehydratase family.</text>
</comment>
<gene>
    <name evidence="3" type="ORF">METZ01_LOCUS152583</name>
</gene>
<dbReference type="PANTHER" id="PTHR43000">
    <property type="entry name" value="DTDP-D-GLUCOSE 4,6-DEHYDRATASE-RELATED"/>
    <property type="match status" value="1"/>
</dbReference>
<reference evidence="3" key="1">
    <citation type="submission" date="2018-05" db="EMBL/GenBank/DDBJ databases">
        <authorList>
            <person name="Lanie J.A."/>
            <person name="Ng W.-L."/>
            <person name="Kazmierczak K.M."/>
            <person name="Andrzejewski T.M."/>
            <person name="Davidsen T.M."/>
            <person name="Wayne K.J."/>
            <person name="Tettelin H."/>
            <person name="Glass J.I."/>
            <person name="Rusch D."/>
            <person name="Podicherti R."/>
            <person name="Tsui H.-C.T."/>
            <person name="Winkler M.E."/>
        </authorList>
    </citation>
    <scope>NUCLEOTIDE SEQUENCE</scope>
</reference>
<accession>A0A382AE99</accession>
<dbReference type="Gene3D" id="3.40.50.720">
    <property type="entry name" value="NAD(P)-binding Rossmann-like Domain"/>
    <property type="match status" value="1"/>
</dbReference>
<dbReference type="SUPFAM" id="SSF51735">
    <property type="entry name" value="NAD(P)-binding Rossmann-fold domains"/>
    <property type="match status" value="1"/>
</dbReference>
<proteinExistence type="inferred from homology"/>
<evidence type="ECO:0000313" key="3">
    <source>
        <dbReference type="EMBL" id="SVA99729.1"/>
    </source>
</evidence>
<feature type="non-terminal residue" evidence="3">
    <location>
        <position position="266"/>
    </location>
</feature>